<protein>
    <submittedName>
        <fullName evidence="2">Uncharacterized protein</fullName>
    </submittedName>
</protein>
<keyword evidence="3" id="KW-1185">Reference proteome</keyword>
<accession>A0A8E2JKU3</accession>
<dbReference type="AlphaFoldDB" id="A0A8E2JKU3"/>
<dbReference type="Proteomes" id="UP000250266">
    <property type="component" value="Unassembled WGS sequence"/>
</dbReference>
<keyword evidence="1" id="KW-1133">Transmembrane helix</keyword>
<reference evidence="2 3" key="1">
    <citation type="journal article" date="2016" name="Nat. Commun.">
        <title>Ectomycorrhizal ecology is imprinted in the genome of the dominant symbiotic fungus Cenococcum geophilum.</title>
        <authorList>
            <consortium name="DOE Joint Genome Institute"/>
            <person name="Peter M."/>
            <person name="Kohler A."/>
            <person name="Ohm R.A."/>
            <person name="Kuo A."/>
            <person name="Krutzmann J."/>
            <person name="Morin E."/>
            <person name="Arend M."/>
            <person name="Barry K.W."/>
            <person name="Binder M."/>
            <person name="Choi C."/>
            <person name="Clum A."/>
            <person name="Copeland A."/>
            <person name="Grisel N."/>
            <person name="Haridas S."/>
            <person name="Kipfer T."/>
            <person name="LaButti K."/>
            <person name="Lindquist E."/>
            <person name="Lipzen A."/>
            <person name="Maire R."/>
            <person name="Meier B."/>
            <person name="Mihaltcheva S."/>
            <person name="Molinier V."/>
            <person name="Murat C."/>
            <person name="Poggeler S."/>
            <person name="Quandt C.A."/>
            <person name="Sperisen C."/>
            <person name="Tritt A."/>
            <person name="Tisserant E."/>
            <person name="Crous P.W."/>
            <person name="Henrissat B."/>
            <person name="Nehls U."/>
            <person name="Egli S."/>
            <person name="Spatafora J.W."/>
            <person name="Grigoriev I.V."/>
            <person name="Martin F.M."/>
        </authorList>
    </citation>
    <scope>NUCLEOTIDE SEQUENCE [LARGE SCALE GENOMIC DNA]</scope>
    <source>
        <strain evidence="2 3">CBS 459.81</strain>
    </source>
</reference>
<evidence type="ECO:0000313" key="3">
    <source>
        <dbReference type="Proteomes" id="UP000250266"/>
    </source>
</evidence>
<feature type="transmembrane region" description="Helical" evidence="1">
    <location>
        <begin position="78"/>
        <end position="101"/>
    </location>
</feature>
<evidence type="ECO:0000256" key="1">
    <source>
        <dbReference type="SAM" id="Phobius"/>
    </source>
</evidence>
<organism evidence="2 3">
    <name type="scientific">Lepidopterella palustris CBS 459.81</name>
    <dbReference type="NCBI Taxonomy" id="1314670"/>
    <lineage>
        <taxon>Eukaryota</taxon>
        <taxon>Fungi</taxon>
        <taxon>Dikarya</taxon>
        <taxon>Ascomycota</taxon>
        <taxon>Pezizomycotina</taxon>
        <taxon>Dothideomycetes</taxon>
        <taxon>Pleosporomycetidae</taxon>
        <taxon>Mytilinidiales</taxon>
        <taxon>Argynnaceae</taxon>
        <taxon>Lepidopterella</taxon>
    </lineage>
</organism>
<keyword evidence="1" id="KW-0812">Transmembrane</keyword>
<keyword evidence="1" id="KW-0472">Membrane</keyword>
<sequence>MILKNNFSSRKKKKATLKKEGIPVLSTWDICLGFNQTSYFVSVDLPLGSFRIFPCMKWMFHFRLACAGRIMPFHTDGLFFFNTSIPSMICDVWATFIPLLYGNWLDL</sequence>
<dbReference type="EMBL" id="KV744808">
    <property type="protein sequence ID" value="OCK86133.1"/>
    <property type="molecule type" value="Genomic_DNA"/>
</dbReference>
<evidence type="ECO:0000313" key="2">
    <source>
        <dbReference type="EMBL" id="OCK86133.1"/>
    </source>
</evidence>
<name>A0A8E2JKU3_9PEZI</name>
<gene>
    <name evidence="2" type="ORF">K432DRAFT_143005</name>
</gene>
<proteinExistence type="predicted"/>